<accession>A0A0U3GXW4</accession>
<sequence length="261" mass="29976">MILALTVSLFPSCGVDQSKEKSFKEASNKQIDLLSKNDLDGTFFKAVAQDLPQVVSIGKKGIVYSSTKPNQKIIFPFVEPLVDGESRIYKSYTKHEEIEIVIYEDETAKDFADGRFDHSVAVRLIKKHDGVEDDVIDFACFGHYLYTDKLSGNWIFQSYEDKRVEELGINQIPMICIDINTRSFSGSGGNHMIYGDVRCEGDSIFFKVVLSPEYVTEMYQKEKELLAVLDSCDRFELKDDYLYLYEEGKQKLMFLRDTYNM</sequence>
<dbReference type="AlphaFoldDB" id="A0A0U3GXW4"/>
<protein>
    <submittedName>
        <fullName evidence="1">Uncharacterized protein</fullName>
    </submittedName>
</protein>
<evidence type="ECO:0000313" key="2">
    <source>
        <dbReference type="Proteomes" id="UP000069030"/>
    </source>
</evidence>
<evidence type="ECO:0000313" key="1">
    <source>
        <dbReference type="EMBL" id="ALU27111.1"/>
    </source>
</evidence>
<dbReference type="RefSeq" id="WP_006259031.1">
    <property type="nucleotide sequence ID" value="NZ_BCMQ01000003.1"/>
</dbReference>
<dbReference type="eggNOG" id="COG3187">
    <property type="taxonomic scope" value="Bacteria"/>
</dbReference>
<name>A0A0U3GXW4_9FLAO</name>
<gene>
    <name evidence="1" type="ORF">AS202_13520</name>
</gene>
<proteinExistence type="predicted"/>
<dbReference type="GeneID" id="66975739"/>
<organism evidence="1 2">
    <name type="scientific">Myroides odoratimimus</name>
    <dbReference type="NCBI Taxonomy" id="76832"/>
    <lineage>
        <taxon>Bacteria</taxon>
        <taxon>Pseudomonadati</taxon>
        <taxon>Bacteroidota</taxon>
        <taxon>Flavobacteriia</taxon>
        <taxon>Flavobacteriales</taxon>
        <taxon>Flavobacteriaceae</taxon>
        <taxon>Myroides</taxon>
    </lineage>
</organism>
<dbReference type="EMBL" id="CP013690">
    <property type="protein sequence ID" value="ALU27111.1"/>
    <property type="molecule type" value="Genomic_DNA"/>
</dbReference>
<dbReference type="KEGG" id="mod:AS202_13520"/>
<reference evidence="1 2" key="1">
    <citation type="journal article" date="2016" name="J. Zhejiang Univ. Sci. B">
        <title>Antibiotic resistance mechanisms of Myroides sp.</title>
        <authorList>
            <person name="Hu S."/>
            <person name="Yuan S."/>
            <person name="Qu H."/>
            <person name="Jiang T."/>
            <person name="Zhou Y."/>
            <person name="Wang M."/>
            <person name="Ming D."/>
        </authorList>
    </citation>
    <scope>NUCLEOTIDE SEQUENCE [LARGE SCALE GENOMIC DNA]</scope>
    <source>
        <strain evidence="1 2">PR63039</strain>
    </source>
</reference>
<dbReference type="Proteomes" id="UP000069030">
    <property type="component" value="Chromosome"/>
</dbReference>